<feature type="non-terminal residue" evidence="1">
    <location>
        <position position="1"/>
    </location>
</feature>
<keyword evidence="2" id="KW-1185">Reference proteome</keyword>
<reference evidence="1" key="1">
    <citation type="submission" date="2020-12" db="EMBL/GenBank/DDBJ databases">
        <authorList>
            <person name="Iha C."/>
        </authorList>
    </citation>
    <scope>NUCLEOTIDE SEQUENCE</scope>
</reference>
<sequence length="110" mass="11993">VHHASTGTCVCKDEYLKLVWINGKPQCKPPCAHEAGLVHGPDGKCKCKDPEAVEKKDSYGLVIACHPKCDHGLEYDEEAGKCVCVEEDYKLVWIKGKPVCKPPCDAEAGL</sequence>
<dbReference type="AlphaFoldDB" id="A0A8S1IVU1"/>
<dbReference type="EMBL" id="CAJHUC010000967">
    <property type="protein sequence ID" value="CAD7699187.1"/>
    <property type="molecule type" value="Genomic_DNA"/>
</dbReference>
<dbReference type="OrthoDB" id="409374at2759"/>
<evidence type="ECO:0000313" key="2">
    <source>
        <dbReference type="Proteomes" id="UP000708148"/>
    </source>
</evidence>
<name>A0A8S1IVU1_9CHLO</name>
<gene>
    <name evidence="1" type="ORF">OSTQU699_LOCUS4546</name>
</gene>
<organism evidence="1 2">
    <name type="scientific">Ostreobium quekettii</name>
    <dbReference type="NCBI Taxonomy" id="121088"/>
    <lineage>
        <taxon>Eukaryota</taxon>
        <taxon>Viridiplantae</taxon>
        <taxon>Chlorophyta</taxon>
        <taxon>core chlorophytes</taxon>
        <taxon>Ulvophyceae</taxon>
        <taxon>TCBD clade</taxon>
        <taxon>Bryopsidales</taxon>
        <taxon>Ostreobineae</taxon>
        <taxon>Ostreobiaceae</taxon>
        <taxon>Ostreobium</taxon>
    </lineage>
</organism>
<dbReference type="Proteomes" id="UP000708148">
    <property type="component" value="Unassembled WGS sequence"/>
</dbReference>
<accession>A0A8S1IVU1</accession>
<protein>
    <submittedName>
        <fullName evidence="1">Uncharacterized protein</fullName>
    </submittedName>
</protein>
<feature type="non-terminal residue" evidence="1">
    <location>
        <position position="110"/>
    </location>
</feature>
<proteinExistence type="predicted"/>
<comment type="caution">
    <text evidence="1">The sequence shown here is derived from an EMBL/GenBank/DDBJ whole genome shotgun (WGS) entry which is preliminary data.</text>
</comment>
<evidence type="ECO:0000313" key="1">
    <source>
        <dbReference type="EMBL" id="CAD7699187.1"/>
    </source>
</evidence>